<comment type="caution">
    <text evidence="1">The sequence shown here is derived from an EMBL/GenBank/DDBJ whole genome shotgun (WGS) entry which is preliminary data.</text>
</comment>
<proteinExistence type="predicted"/>
<dbReference type="AlphaFoldDB" id="A0A0F9VZX4"/>
<dbReference type="EMBL" id="LAZR01000254">
    <property type="protein sequence ID" value="KKN78961.1"/>
    <property type="molecule type" value="Genomic_DNA"/>
</dbReference>
<gene>
    <name evidence="1" type="ORF">LCGC14_0344370</name>
</gene>
<evidence type="ECO:0000313" key="1">
    <source>
        <dbReference type="EMBL" id="KKN78961.1"/>
    </source>
</evidence>
<evidence type="ECO:0008006" key="2">
    <source>
        <dbReference type="Google" id="ProtNLM"/>
    </source>
</evidence>
<protein>
    <recommendedName>
        <fullName evidence="2">Transcription factor zinc-finger domain-containing protein</fullName>
    </recommendedName>
</protein>
<sequence>MILRDKAWIDEAWRHTNHQNDDMGIGTGVALAEPGIKRCAACKGSGHTMARVTIVEMRERECPVCHHRWVIKGSTP</sequence>
<name>A0A0F9VZX4_9ZZZZ</name>
<organism evidence="1">
    <name type="scientific">marine sediment metagenome</name>
    <dbReference type="NCBI Taxonomy" id="412755"/>
    <lineage>
        <taxon>unclassified sequences</taxon>
        <taxon>metagenomes</taxon>
        <taxon>ecological metagenomes</taxon>
    </lineage>
</organism>
<reference evidence="1" key="1">
    <citation type="journal article" date="2015" name="Nature">
        <title>Complex archaea that bridge the gap between prokaryotes and eukaryotes.</title>
        <authorList>
            <person name="Spang A."/>
            <person name="Saw J.H."/>
            <person name="Jorgensen S.L."/>
            <person name="Zaremba-Niedzwiedzka K."/>
            <person name="Martijn J."/>
            <person name="Lind A.E."/>
            <person name="van Eijk R."/>
            <person name="Schleper C."/>
            <person name="Guy L."/>
            <person name="Ettema T.J."/>
        </authorList>
    </citation>
    <scope>NUCLEOTIDE SEQUENCE</scope>
</reference>
<accession>A0A0F9VZX4</accession>